<organism evidence="2 3">
    <name type="scientific">Phaeosphaeria nodorum (strain SN15 / ATCC MYA-4574 / FGSC 10173)</name>
    <name type="common">Glume blotch fungus</name>
    <name type="synonym">Parastagonospora nodorum</name>
    <dbReference type="NCBI Taxonomy" id="321614"/>
    <lineage>
        <taxon>Eukaryota</taxon>
        <taxon>Fungi</taxon>
        <taxon>Dikarya</taxon>
        <taxon>Ascomycota</taxon>
        <taxon>Pezizomycotina</taxon>
        <taxon>Dothideomycetes</taxon>
        <taxon>Pleosporomycetidae</taxon>
        <taxon>Pleosporales</taxon>
        <taxon>Pleosporineae</taxon>
        <taxon>Phaeosphaeriaceae</taxon>
        <taxon>Parastagonospora</taxon>
    </lineage>
</organism>
<dbReference type="VEuPathDB" id="FungiDB:JI435_406700"/>
<evidence type="ECO:0000313" key="2">
    <source>
        <dbReference type="EMBL" id="QRC95003.1"/>
    </source>
</evidence>
<keyword evidence="3" id="KW-1185">Reference proteome</keyword>
<name>A0A7U2EXP6_PHANO</name>
<dbReference type="Proteomes" id="UP000663193">
    <property type="component" value="Chromosome 5"/>
</dbReference>
<gene>
    <name evidence="2" type="ORF">JI435_406700</name>
</gene>
<reference evidence="3" key="1">
    <citation type="journal article" date="2021" name="BMC Genomics">
        <title>Chromosome-level genome assembly and manually-curated proteome of model necrotroph Parastagonospora nodorum Sn15 reveals a genome-wide trove of candidate effector homologs, and redundancy of virulence-related functions within an accessory chromosome.</title>
        <authorList>
            <person name="Bertazzoni S."/>
            <person name="Jones D.A.B."/>
            <person name="Phan H.T."/>
            <person name="Tan K.-C."/>
            <person name="Hane J.K."/>
        </authorList>
    </citation>
    <scope>NUCLEOTIDE SEQUENCE [LARGE SCALE GENOMIC DNA]</scope>
    <source>
        <strain evidence="3">SN15 / ATCC MYA-4574 / FGSC 10173)</strain>
    </source>
</reference>
<dbReference type="AlphaFoldDB" id="A0A7U2EXP6"/>
<feature type="region of interest" description="Disordered" evidence="1">
    <location>
        <begin position="39"/>
        <end position="58"/>
    </location>
</feature>
<dbReference type="EMBL" id="CP069027">
    <property type="protein sequence ID" value="QRC95003.1"/>
    <property type="molecule type" value="Genomic_DNA"/>
</dbReference>
<evidence type="ECO:0000256" key="1">
    <source>
        <dbReference type="SAM" id="MobiDB-lite"/>
    </source>
</evidence>
<protein>
    <submittedName>
        <fullName evidence="2">Uncharacterized protein</fullName>
    </submittedName>
</protein>
<proteinExistence type="predicted"/>
<accession>A0A7U2EXP6</accession>
<evidence type="ECO:0000313" key="3">
    <source>
        <dbReference type="Proteomes" id="UP000663193"/>
    </source>
</evidence>
<sequence>MFQDRSASNSTQQCGLELRRTLRPNDDLTKDLKPVHTTRVGPVAFRDPGSEIPTDGEMRGCSKWGGPHTNSFVHLASLPTRQILFLSLPYQDTHRVQLTRFSFVSSKASCFLYTQE</sequence>